<sequence>MLESYWNLLFLGISVSDLYIVSILEQGKAPWIQESKLNIAQKPDWWEHIEGVNAGKSSGRERGGLSLHSVCRLTRSEKVLWANRILFLGKHQRKFFFYPTYYSVL</sequence>
<proteinExistence type="predicted"/>
<gene>
    <name evidence="3" type="ORF">HJG63_021260</name>
</gene>
<feature type="signal peptide" evidence="1">
    <location>
        <begin position="1"/>
        <end position="16"/>
    </location>
</feature>
<accession>A0A7J8CNQ0</accession>
<name>A0A7J8CNQ0_ROUAE</name>
<dbReference type="InterPro" id="IPR001909">
    <property type="entry name" value="KRAB"/>
</dbReference>
<dbReference type="GO" id="GO:0006355">
    <property type="term" value="P:regulation of DNA-templated transcription"/>
    <property type="evidence" value="ECO:0007669"/>
    <property type="project" value="InterPro"/>
</dbReference>
<keyword evidence="1" id="KW-0732">Signal</keyword>
<organism evidence="3 4">
    <name type="scientific">Rousettus aegyptiacus</name>
    <name type="common">Egyptian fruit bat</name>
    <name type="synonym">Pteropus aegyptiacus</name>
    <dbReference type="NCBI Taxonomy" id="9407"/>
    <lineage>
        <taxon>Eukaryota</taxon>
        <taxon>Metazoa</taxon>
        <taxon>Chordata</taxon>
        <taxon>Craniata</taxon>
        <taxon>Vertebrata</taxon>
        <taxon>Euteleostomi</taxon>
        <taxon>Mammalia</taxon>
        <taxon>Eutheria</taxon>
        <taxon>Laurasiatheria</taxon>
        <taxon>Chiroptera</taxon>
        <taxon>Yinpterochiroptera</taxon>
        <taxon>Pteropodoidea</taxon>
        <taxon>Pteropodidae</taxon>
        <taxon>Rousettinae</taxon>
        <taxon>Rousettus</taxon>
    </lineage>
</organism>
<reference evidence="3 4" key="1">
    <citation type="journal article" date="2020" name="Nature">
        <title>Six reference-quality genomes reveal evolution of bat adaptations.</title>
        <authorList>
            <person name="Jebb D."/>
            <person name="Huang Z."/>
            <person name="Pippel M."/>
            <person name="Hughes G.M."/>
            <person name="Lavrichenko K."/>
            <person name="Devanna P."/>
            <person name="Winkler S."/>
            <person name="Jermiin L.S."/>
            <person name="Skirmuntt E.C."/>
            <person name="Katzourakis A."/>
            <person name="Burkitt-Gray L."/>
            <person name="Ray D.A."/>
            <person name="Sullivan K.A.M."/>
            <person name="Roscito J.G."/>
            <person name="Kirilenko B.M."/>
            <person name="Davalos L.M."/>
            <person name="Corthals A.P."/>
            <person name="Power M.L."/>
            <person name="Jones G."/>
            <person name="Ransome R.D."/>
            <person name="Dechmann D.K.N."/>
            <person name="Locatelli A.G."/>
            <person name="Puechmaille S.J."/>
            <person name="Fedrigo O."/>
            <person name="Jarvis E.D."/>
            <person name="Hiller M."/>
            <person name="Vernes S.C."/>
            <person name="Myers E.W."/>
            <person name="Teeling E.C."/>
        </authorList>
    </citation>
    <scope>NUCLEOTIDE SEQUENCE [LARGE SCALE GENOMIC DNA]</scope>
    <source>
        <strain evidence="3">MRouAeg1</strain>
        <tissue evidence="3">Muscle</tissue>
    </source>
</reference>
<evidence type="ECO:0000256" key="1">
    <source>
        <dbReference type="SAM" id="SignalP"/>
    </source>
</evidence>
<dbReference type="EMBL" id="JACASE010000014">
    <property type="protein sequence ID" value="KAF6412543.1"/>
    <property type="molecule type" value="Genomic_DNA"/>
</dbReference>
<dbReference type="Proteomes" id="UP000593571">
    <property type="component" value="Unassembled WGS sequence"/>
</dbReference>
<dbReference type="PROSITE" id="PS50805">
    <property type="entry name" value="KRAB"/>
    <property type="match status" value="1"/>
</dbReference>
<evidence type="ECO:0000313" key="3">
    <source>
        <dbReference type="EMBL" id="KAF6412543.1"/>
    </source>
</evidence>
<feature type="chain" id="PRO_5029700545" description="KRAB domain-containing protein" evidence="1">
    <location>
        <begin position="17"/>
        <end position="105"/>
    </location>
</feature>
<keyword evidence="4" id="KW-1185">Reference proteome</keyword>
<dbReference type="AlphaFoldDB" id="A0A7J8CNQ0"/>
<comment type="caution">
    <text evidence="3">The sequence shown here is derived from an EMBL/GenBank/DDBJ whole genome shotgun (WGS) entry which is preliminary data.</text>
</comment>
<feature type="domain" description="KRAB" evidence="2">
    <location>
        <begin position="1"/>
        <end position="43"/>
    </location>
</feature>
<protein>
    <recommendedName>
        <fullName evidence="2">KRAB domain-containing protein</fullName>
    </recommendedName>
</protein>
<evidence type="ECO:0000259" key="2">
    <source>
        <dbReference type="PROSITE" id="PS50805"/>
    </source>
</evidence>
<evidence type="ECO:0000313" key="4">
    <source>
        <dbReference type="Proteomes" id="UP000593571"/>
    </source>
</evidence>